<organism evidence="5">
    <name type="scientific">Fagus sylvatica</name>
    <name type="common">Beechnut</name>
    <dbReference type="NCBI Taxonomy" id="28930"/>
    <lineage>
        <taxon>Eukaryota</taxon>
        <taxon>Viridiplantae</taxon>
        <taxon>Streptophyta</taxon>
        <taxon>Embryophyta</taxon>
        <taxon>Tracheophyta</taxon>
        <taxon>Spermatophyta</taxon>
        <taxon>Magnoliopsida</taxon>
        <taxon>eudicotyledons</taxon>
        <taxon>Gunneridae</taxon>
        <taxon>Pentapetalae</taxon>
        <taxon>rosids</taxon>
        <taxon>fabids</taxon>
        <taxon>Fagales</taxon>
        <taxon>Fagaceae</taxon>
        <taxon>Fagus</taxon>
    </lineage>
</organism>
<gene>
    <name evidence="5" type="ORF">FSB_LOCUS12563</name>
</gene>
<dbReference type="Pfam" id="PF00646">
    <property type="entry name" value="F-box"/>
    <property type="match status" value="1"/>
</dbReference>
<evidence type="ECO:0000256" key="1">
    <source>
        <dbReference type="ARBA" id="ARBA00022737"/>
    </source>
</evidence>
<evidence type="ECO:0000313" key="5">
    <source>
        <dbReference type="EMBL" id="SPC84681.1"/>
    </source>
</evidence>
<dbReference type="Gene3D" id="1.25.40.10">
    <property type="entry name" value="Tetratricopeptide repeat domain"/>
    <property type="match status" value="4"/>
</dbReference>
<dbReference type="PROSITE" id="PS51375">
    <property type="entry name" value="PPR"/>
    <property type="match status" value="5"/>
</dbReference>
<dbReference type="SMART" id="SM00256">
    <property type="entry name" value="FBOX"/>
    <property type="match status" value="1"/>
</dbReference>
<evidence type="ECO:0000256" key="3">
    <source>
        <dbReference type="PROSITE-ProRule" id="PRU00708"/>
    </source>
</evidence>
<dbReference type="InterPro" id="IPR001810">
    <property type="entry name" value="F-box_dom"/>
</dbReference>
<dbReference type="PANTHER" id="PTHR47926:SF472">
    <property type="entry name" value="REPEAT (PPR) SUPERFAMILY PROTEIN, PUTATIVE-RELATED"/>
    <property type="match status" value="1"/>
</dbReference>
<dbReference type="Gene3D" id="1.20.1280.50">
    <property type="match status" value="1"/>
</dbReference>
<dbReference type="EMBL" id="OIVN01000726">
    <property type="protein sequence ID" value="SPC84681.1"/>
    <property type="molecule type" value="Genomic_DNA"/>
</dbReference>
<accession>A0A2N9FCS3</accession>
<dbReference type="PANTHER" id="PTHR47926">
    <property type="entry name" value="PENTATRICOPEPTIDE REPEAT-CONTAINING PROTEIN"/>
    <property type="match status" value="1"/>
</dbReference>
<dbReference type="InterPro" id="IPR011990">
    <property type="entry name" value="TPR-like_helical_dom_sf"/>
</dbReference>
<dbReference type="CDD" id="cd22157">
    <property type="entry name" value="F-box_AtFBW1-like"/>
    <property type="match status" value="1"/>
</dbReference>
<keyword evidence="1" id="KW-0677">Repeat</keyword>
<dbReference type="SUPFAM" id="SSF81383">
    <property type="entry name" value="F-box domain"/>
    <property type="match status" value="1"/>
</dbReference>
<feature type="repeat" description="PPR" evidence="3">
    <location>
        <begin position="204"/>
        <end position="234"/>
    </location>
</feature>
<dbReference type="Pfam" id="PF24750">
    <property type="entry name" value="b-prop_At3g26010-like"/>
    <property type="match status" value="1"/>
</dbReference>
<dbReference type="InterPro" id="IPR046960">
    <property type="entry name" value="PPR_At4g14850-like_plant"/>
</dbReference>
<dbReference type="NCBIfam" id="TIGR00756">
    <property type="entry name" value="PPR"/>
    <property type="match status" value="5"/>
</dbReference>
<protein>
    <recommendedName>
        <fullName evidence="4">F-box domain-containing protein</fullName>
    </recommendedName>
</protein>
<dbReference type="SUPFAM" id="SSF48452">
    <property type="entry name" value="TPR-like"/>
    <property type="match status" value="1"/>
</dbReference>
<evidence type="ECO:0000256" key="2">
    <source>
        <dbReference type="ARBA" id="ARBA00061659"/>
    </source>
</evidence>
<dbReference type="Pfam" id="PF20431">
    <property type="entry name" value="E_motif"/>
    <property type="match status" value="1"/>
</dbReference>
<evidence type="ECO:0000259" key="4">
    <source>
        <dbReference type="SMART" id="SM00256"/>
    </source>
</evidence>
<dbReference type="AlphaFoldDB" id="A0A2N9FCS3"/>
<feature type="repeat" description="PPR" evidence="3">
    <location>
        <begin position="371"/>
        <end position="405"/>
    </location>
</feature>
<dbReference type="InterPro" id="IPR056592">
    <property type="entry name" value="Beta-prop_At3g26010-like"/>
</dbReference>
<dbReference type="InterPro" id="IPR002885">
    <property type="entry name" value="PPR_rpt"/>
</dbReference>
<dbReference type="FunFam" id="1.25.40.10:FF:000090">
    <property type="entry name" value="Pentatricopeptide repeat-containing protein, chloroplastic"/>
    <property type="match status" value="1"/>
</dbReference>
<feature type="domain" description="F-box" evidence="4">
    <location>
        <begin position="641"/>
        <end position="681"/>
    </location>
</feature>
<proteinExistence type="inferred from homology"/>
<dbReference type="InterPro" id="IPR036047">
    <property type="entry name" value="F-box-like_dom_sf"/>
</dbReference>
<dbReference type="InterPro" id="IPR046848">
    <property type="entry name" value="E_motif"/>
</dbReference>
<dbReference type="GO" id="GO:0005739">
    <property type="term" value="C:mitochondrion"/>
    <property type="evidence" value="ECO:0007669"/>
    <property type="project" value="UniProtKB-ARBA"/>
</dbReference>
<feature type="repeat" description="PPR" evidence="3">
    <location>
        <begin position="508"/>
        <end position="542"/>
    </location>
</feature>
<dbReference type="FunFam" id="1.25.40.10:FF:000801">
    <property type="entry name" value="Pentatricopeptide repeat-containing protein"/>
    <property type="match status" value="1"/>
</dbReference>
<reference evidence="5" key="1">
    <citation type="submission" date="2018-02" db="EMBL/GenBank/DDBJ databases">
        <authorList>
            <person name="Cohen D.B."/>
            <person name="Kent A.D."/>
        </authorList>
    </citation>
    <scope>NUCLEOTIDE SEQUENCE</scope>
</reference>
<name>A0A2N9FCS3_FAGSY</name>
<dbReference type="GO" id="GO:0009451">
    <property type="term" value="P:RNA modification"/>
    <property type="evidence" value="ECO:0007669"/>
    <property type="project" value="InterPro"/>
</dbReference>
<comment type="similarity">
    <text evidence="2">Belongs to the PPR family. PCMP-E subfamily.</text>
</comment>
<sequence length="972" mass="110352">MRITKALNIRIPKASNGYVQLALQNLFAANGLDFGAYGCLIQHCNDHGLFRQGKQLHARLALFSVTPNNFLAAKLITLYSKSNHLREARNVFDKIPGKNIFSWNALLIGYSLNNMHLDTLKLFLSLVSSNLMDVKPDCYTISCALKALSSLFSHSRLAKEVHCFVLRRGLELDIFVLNALITQYSRCDEIGFARTVFDRMLERDIVSWNSMIAGYSQAGFYEESWTMLRELFDEMSEKDEVTYGSIISGYMVNGFIDNAMDLFQEMKKPGLSTWNAVISGLVQNNRHEGVLDLVLEMQACGFKPNTVTISSILPTISYLSKLKGGKEIHAYAVRNSYDSNIYVATAIIDTYAKSGFLHGAKRIFDQSKGKSLIIWTAIISAYAAHGDANTALGLFNDMLNDGIRPDPITFTAVLAACAHSGVVEEAWKIFDAMFMKYGIQPSVKHYACMVGVLSRAGRLSEAVEFVSKMPIEPSAKVWGALLNGACVSGDVELGKFVCDNLFEIEPENTGNYIIMANLYSQAGRWEEADKTRERMKKIGLKKIPGSSWIETSGGLQNFIARDVSNGRTEEIYEMLGGLLGLMREEGYVSRDELDEETSCMPNALGSGCCLVISKLLLFRNYLSIHTGRTMPMLMPTIMDDLHDDLLVEILHQLPLKSAFQCKSVSKHWFSLISTPYFVSSFETEFKSFKSLSSKNITPKVLLDQHNVNIDLTIQASCNDLLLCCTKIESLKCIYYVINPVTMQWLALPPVRQHETPLHGFICSYDKHKQLTYRVLRLLKIKDKNMEIKVDMFSSDTREWTKSLVSCPRRFDLSFFATAAVVYKDLLFWWEIKRNRIVGCDPNNYRFFELPDKRLPSLLRVWVLKGLTWKNKNEDKWCLEHEVYFNQMTWKNSTWLTEYVKSPYVQVFAYHPNDGDILYLVIKSRIVLCNMQRKTLEMLHDFPMLAHVCARAHTSVLPWWPTPIPSSPLQNAT</sequence>
<dbReference type="FunFam" id="1.25.40.10:FF:000205">
    <property type="entry name" value="Pentatricopeptide repeat-containing protein, mitochondrial"/>
    <property type="match status" value="1"/>
</dbReference>
<dbReference type="Pfam" id="PF13041">
    <property type="entry name" value="PPR_2"/>
    <property type="match status" value="2"/>
</dbReference>
<feature type="repeat" description="PPR" evidence="3">
    <location>
        <begin position="239"/>
        <end position="273"/>
    </location>
</feature>
<dbReference type="Pfam" id="PF01535">
    <property type="entry name" value="PPR"/>
    <property type="match status" value="6"/>
</dbReference>
<dbReference type="GO" id="GO:0003723">
    <property type="term" value="F:RNA binding"/>
    <property type="evidence" value="ECO:0007669"/>
    <property type="project" value="InterPro"/>
</dbReference>
<feature type="repeat" description="PPR" evidence="3">
    <location>
        <begin position="406"/>
        <end position="441"/>
    </location>
</feature>